<sequence length="129" mass="14453">LRLSGGEKQRLAIARTIVKNPPIILLDEATSALDTTTERYIQQALSNVTKDRTTFVIAHRLSTIINANLILVIKDGRVAESGTHDELLKQGPHSDSADQGIYWEMWHKQLREDNDTDSASTLDETNKNE</sequence>
<name>A0A163IVP9_ABSGL</name>
<dbReference type="EMBL" id="LT550407">
    <property type="protein sequence ID" value="SAL95634.1"/>
    <property type="molecule type" value="Genomic_DNA"/>
</dbReference>
<feature type="non-terminal residue" evidence="2">
    <location>
        <position position="1"/>
    </location>
</feature>
<evidence type="ECO:0000313" key="3">
    <source>
        <dbReference type="Proteomes" id="UP000078561"/>
    </source>
</evidence>
<evidence type="ECO:0000259" key="1">
    <source>
        <dbReference type="Pfam" id="PF00005"/>
    </source>
</evidence>
<feature type="domain" description="ABC transporter" evidence="1">
    <location>
        <begin position="2"/>
        <end position="31"/>
    </location>
</feature>
<gene>
    <name evidence="2" type="primary">ABSGL_00971.1 scaffold 1088</name>
</gene>
<protein>
    <recommendedName>
        <fullName evidence="1">ABC transporter domain-containing protein</fullName>
    </recommendedName>
</protein>
<reference evidence="2" key="1">
    <citation type="submission" date="2016-04" db="EMBL/GenBank/DDBJ databases">
        <authorList>
            <person name="Evans L.H."/>
            <person name="Alamgir A."/>
            <person name="Owens N."/>
            <person name="Weber N.D."/>
            <person name="Virtaneva K."/>
            <person name="Barbian K."/>
            <person name="Babar A."/>
            <person name="Rosenke K."/>
        </authorList>
    </citation>
    <scope>NUCLEOTIDE SEQUENCE [LARGE SCALE GENOMIC DNA]</scope>
    <source>
        <strain evidence="2">CBS 101.48</strain>
    </source>
</reference>
<dbReference type="STRING" id="4829.A0A163IVP9"/>
<organism evidence="2">
    <name type="scientific">Absidia glauca</name>
    <name type="common">Pin mould</name>
    <dbReference type="NCBI Taxonomy" id="4829"/>
    <lineage>
        <taxon>Eukaryota</taxon>
        <taxon>Fungi</taxon>
        <taxon>Fungi incertae sedis</taxon>
        <taxon>Mucoromycota</taxon>
        <taxon>Mucoromycotina</taxon>
        <taxon>Mucoromycetes</taxon>
        <taxon>Mucorales</taxon>
        <taxon>Cunninghamellaceae</taxon>
        <taxon>Absidia</taxon>
    </lineage>
</organism>
<dbReference type="GO" id="GO:0015421">
    <property type="term" value="F:ABC-type oligopeptide transporter activity"/>
    <property type="evidence" value="ECO:0007669"/>
    <property type="project" value="TreeGrafter"/>
</dbReference>
<keyword evidence="3" id="KW-1185">Reference proteome</keyword>
<dbReference type="SUPFAM" id="SSF52540">
    <property type="entry name" value="P-loop containing nucleoside triphosphate hydrolases"/>
    <property type="match status" value="1"/>
</dbReference>
<dbReference type="PANTHER" id="PTHR43394:SF1">
    <property type="entry name" value="ATP-BINDING CASSETTE SUB-FAMILY B MEMBER 10, MITOCHONDRIAL"/>
    <property type="match status" value="1"/>
</dbReference>
<dbReference type="PANTHER" id="PTHR43394">
    <property type="entry name" value="ATP-DEPENDENT PERMEASE MDL1, MITOCHONDRIAL"/>
    <property type="match status" value="1"/>
</dbReference>
<dbReference type="Pfam" id="PF00005">
    <property type="entry name" value="ABC_tran"/>
    <property type="match status" value="1"/>
</dbReference>
<dbReference type="InterPro" id="IPR039421">
    <property type="entry name" value="Type_1_exporter"/>
</dbReference>
<feature type="non-terminal residue" evidence="2">
    <location>
        <position position="129"/>
    </location>
</feature>
<dbReference type="InParanoid" id="A0A163IVP9"/>
<dbReference type="OrthoDB" id="2286701at2759"/>
<dbReference type="InterPro" id="IPR027417">
    <property type="entry name" value="P-loop_NTPase"/>
</dbReference>
<accession>A0A163IVP9</accession>
<dbReference type="InterPro" id="IPR003439">
    <property type="entry name" value="ABC_transporter-like_ATP-bd"/>
</dbReference>
<dbReference type="Gene3D" id="3.40.50.300">
    <property type="entry name" value="P-loop containing nucleotide triphosphate hydrolases"/>
    <property type="match status" value="1"/>
</dbReference>
<evidence type="ECO:0000313" key="2">
    <source>
        <dbReference type="EMBL" id="SAL95634.1"/>
    </source>
</evidence>
<dbReference type="OMA" id="TEVELCP"/>
<dbReference type="GO" id="GO:0016887">
    <property type="term" value="F:ATP hydrolysis activity"/>
    <property type="evidence" value="ECO:0007669"/>
    <property type="project" value="InterPro"/>
</dbReference>
<dbReference type="GO" id="GO:0005524">
    <property type="term" value="F:ATP binding"/>
    <property type="evidence" value="ECO:0007669"/>
    <property type="project" value="InterPro"/>
</dbReference>
<dbReference type="AlphaFoldDB" id="A0A163IVP9"/>
<dbReference type="GO" id="GO:0005743">
    <property type="term" value="C:mitochondrial inner membrane"/>
    <property type="evidence" value="ECO:0007669"/>
    <property type="project" value="TreeGrafter"/>
</dbReference>
<dbReference type="GO" id="GO:0090374">
    <property type="term" value="P:oligopeptide export from mitochondrion"/>
    <property type="evidence" value="ECO:0007669"/>
    <property type="project" value="TreeGrafter"/>
</dbReference>
<dbReference type="Proteomes" id="UP000078561">
    <property type="component" value="Unassembled WGS sequence"/>
</dbReference>
<proteinExistence type="predicted"/>